<feature type="binding site" evidence="5">
    <location>
        <begin position="140"/>
        <end position="144"/>
    </location>
    <ligand>
        <name>substrate</name>
    </ligand>
</feature>
<dbReference type="InterPro" id="IPR010076">
    <property type="entry name" value="BioH"/>
</dbReference>
<comment type="subcellular location">
    <subcellularLocation>
        <location evidence="5">Cytoplasm</location>
    </subcellularLocation>
</comment>
<evidence type="ECO:0000256" key="4">
    <source>
        <dbReference type="ARBA" id="ARBA00022801"/>
    </source>
</evidence>
<feature type="binding site" evidence="5">
    <location>
        <position position="18"/>
    </location>
    <ligand>
        <name>substrate</name>
    </ligand>
</feature>
<evidence type="ECO:0000256" key="3">
    <source>
        <dbReference type="ARBA" id="ARBA00022756"/>
    </source>
</evidence>
<comment type="pathway">
    <text evidence="5">Cofactor biosynthesis; biotin biosynthesis.</text>
</comment>
<name>I8U8L5_9ALTE</name>
<dbReference type="Proteomes" id="UP000035062">
    <property type="component" value="Unassembled WGS sequence"/>
</dbReference>
<dbReference type="GO" id="GO:0005737">
    <property type="term" value="C:cytoplasm"/>
    <property type="evidence" value="ECO:0007669"/>
    <property type="project" value="UniProtKB-SubCell"/>
</dbReference>
<dbReference type="Pfam" id="PF00561">
    <property type="entry name" value="Abhydrolase_1"/>
    <property type="match status" value="1"/>
</dbReference>
<feature type="domain" description="AB hydrolase-1" evidence="7">
    <location>
        <begin position="10"/>
        <end position="239"/>
    </location>
</feature>
<dbReference type="InterPro" id="IPR050266">
    <property type="entry name" value="AB_hydrolase_sf"/>
</dbReference>
<comment type="function">
    <text evidence="5">The physiological role of BioH is to remove the methyl group introduced by BioC when the pimeloyl moiety is complete. It allows to synthesize pimeloyl-ACP via the fatty acid synthetic pathway through the hydrolysis of the ester bonds of pimeloyl-ACP esters.</text>
</comment>
<dbReference type="InterPro" id="IPR029058">
    <property type="entry name" value="AB_hydrolase_fold"/>
</dbReference>
<dbReference type="PATRIC" id="fig|1195246.3.peg.2326"/>
<dbReference type="HAMAP" id="MF_01260">
    <property type="entry name" value="Carboxylester"/>
    <property type="match status" value="1"/>
</dbReference>
<keyword evidence="9" id="KW-1185">Reference proteome</keyword>
<evidence type="ECO:0000256" key="6">
    <source>
        <dbReference type="SAM" id="Phobius"/>
    </source>
</evidence>
<organism evidence="8 9">
    <name type="scientific">Alishewanella agri BL06</name>
    <dbReference type="NCBI Taxonomy" id="1195246"/>
    <lineage>
        <taxon>Bacteria</taxon>
        <taxon>Pseudomonadati</taxon>
        <taxon>Pseudomonadota</taxon>
        <taxon>Gammaproteobacteria</taxon>
        <taxon>Alteromonadales</taxon>
        <taxon>Alteromonadaceae</taxon>
        <taxon>Alishewanella</taxon>
    </lineage>
</organism>
<evidence type="ECO:0000256" key="2">
    <source>
        <dbReference type="ARBA" id="ARBA00022490"/>
    </source>
</evidence>
<dbReference type="EC" id="3.1.1.85" evidence="5"/>
<dbReference type="EMBL" id="AKKU01000021">
    <property type="protein sequence ID" value="EIW88318.1"/>
    <property type="molecule type" value="Genomic_DNA"/>
</dbReference>
<dbReference type="eggNOG" id="COG0596">
    <property type="taxonomic scope" value="Bacteria"/>
</dbReference>
<comment type="caution">
    <text evidence="8">The sequence shown here is derived from an EMBL/GenBank/DDBJ whole genome shotgun (WGS) entry which is preliminary data.</text>
</comment>
<keyword evidence="6" id="KW-1133">Transmembrane helix</keyword>
<dbReference type="InterPro" id="IPR000073">
    <property type="entry name" value="AB_hydrolase_1"/>
</dbReference>
<keyword evidence="3 5" id="KW-0093">Biotin biosynthesis</keyword>
<evidence type="ECO:0000256" key="1">
    <source>
        <dbReference type="ARBA" id="ARBA00022487"/>
    </source>
</evidence>
<keyword evidence="2 5" id="KW-0963">Cytoplasm</keyword>
<feature type="transmembrane region" description="Helical" evidence="6">
    <location>
        <begin position="73"/>
        <end position="92"/>
    </location>
</feature>
<evidence type="ECO:0000256" key="5">
    <source>
        <dbReference type="HAMAP-Rule" id="MF_01260"/>
    </source>
</evidence>
<dbReference type="NCBIfam" id="TIGR01738">
    <property type="entry name" value="bioH"/>
    <property type="match status" value="1"/>
</dbReference>
<dbReference type="Gene3D" id="3.40.50.1820">
    <property type="entry name" value="alpha/beta hydrolase"/>
    <property type="match status" value="1"/>
</dbReference>
<dbReference type="PANTHER" id="PTHR43798:SF31">
    <property type="entry name" value="AB HYDROLASE SUPERFAMILY PROTEIN YCLE"/>
    <property type="match status" value="1"/>
</dbReference>
<dbReference type="UniPathway" id="UPA00078"/>
<evidence type="ECO:0000313" key="9">
    <source>
        <dbReference type="Proteomes" id="UP000035062"/>
    </source>
</evidence>
<dbReference type="GO" id="GO:0009102">
    <property type="term" value="P:biotin biosynthetic process"/>
    <property type="evidence" value="ECO:0007669"/>
    <property type="project" value="UniProtKB-UniRule"/>
</dbReference>
<feature type="binding site" evidence="5">
    <location>
        <position position="232"/>
    </location>
    <ligand>
        <name>substrate</name>
    </ligand>
</feature>
<evidence type="ECO:0000259" key="7">
    <source>
        <dbReference type="Pfam" id="PF00561"/>
    </source>
</evidence>
<dbReference type="STRING" id="1195246.AGRI_11727"/>
<comment type="catalytic activity">
    <reaction evidence="5">
        <text>6-carboxyhexanoyl-[ACP] methyl ester + H2O = 6-carboxyhexanoyl-[ACP] + methanol + H(+)</text>
        <dbReference type="Rhea" id="RHEA:42700"/>
        <dbReference type="Rhea" id="RHEA-COMP:9955"/>
        <dbReference type="Rhea" id="RHEA-COMP:10186"/>
        <dbReference type="ChEBI" id="CHEBI:15377"/>
        <dbReference type="ChEBI" id="CHEBI:15378"/>
        <dbReference type="ChEBI" id="CHEBI:17790"/>
        <dbReference type="ChEBI" id="CHEBI:78846"/>
        <dbReference type="ChEBI" id="CHEBI:82735"/>
        <dbReference type="EC" id="3.1.1.85"/>
    </reaction>
</comment>
<accession>I8U8L5</accession>
<feature type="active site" evidence="5">
    <location>
        <position position="232"/>
    </location>
</feature>
<evidence type="ECO:0000313" key="8">
    <source>
        <dbReference type="EMBL" id="EIW88318.1"/>
    </source>
</evidence>
<feature type="active site" description="Nucleophile" evidence="5">
    <location>
        <position position="79"/>
    </location>
</feature>
<dbReference type="GO" id="GO:0090499">
    <property type="term" value="F:pimelyl-[acyl-carrier protein] methyl ester esterase activity"/>
    <property type="evidence" value="ECO:0007669"/>
    <property type="project" value="UniProtKB-EC"/>
</dbReference>
<gene>
    <name evidence="5" type="primary">bioH</name>
    <name evidence="8" type="ORF">AGRI_11727</name>
</gene>
<dbReference type="RefSeq" id="WP_008985167.1">
    <property type="nucleotide sequence ID" value="NZ_AKKU01000021.1"/>
</dbReference>
<proteinExistence type="inferred from homology"/>
<dbReference type="GO" id="GO:0016020">
    <property type="term" value="C:membrane"/>
    <property type="evidence" value="ECO:0007669"/>
    <property type="project" value="TreeGrafter"/>
</dbReference>
<sequence length="251" mass="27582">MAEQQQNPKPTLVLLHGWGLNQGVWSDIKQQLAADFRILTPDLPGFGQNQQFPADYQLSAVVRQLAAQIPEQSYVFGWSLGGLIAIALAAAFPQQVRQLALIAATPKFLATPDWPGMRAEVMQQFSSALMVNLPQTIQRFLAIQAMGSEHARHDILKLRESIAAYPPPQAQAVALALTLLAQTDLRQTFAELTLPIVGCYGRLDSLVPVSVVQMLQALQPQARFTVLPKASHAPFISHPAEFCSWLRSVVQ</sequence>
<comment type="similarity">
    <text evidence="5">Belongs to the AB hydrolase superfamily. Carboxylesterase BioH family.</text>
</comment>
<feature type="binding site" evidence="5">
    <location>
        <begin position="79"/>
        <end position="80"/>
    </location>
    <ligand>
        <name>substrate</name>
    </ligand>
</feature>
<dbReference type="PRINTS" id="PR00111">
    <property type="entry name" value="ABHYDROLASE"/>
</dbReference>
<feature type="active site" evidence="5">
    <location>
        <position position="204"/>
    </location>
</feature>
<keyword evidence="1 5" id="KW-0719">Serine esterase</keyword>
<dbReference type="PANTHER" id="PTHR43798">
    <property type="entry name" value="MONOACYLGLYCEROL LIPASE"/>
    <property type="match status" value="1"/>
</dbReference>
<protein>
    <recommendedName>
        <fullName evidence="5">Pimeloyl-[acyl-carrier protein] methyl ester esterase</fullName>
        <ecNumber evidence="5">3.1.1.85</ecNumber>
    </recommendedName>
    <alternativeName>
        <fullName evidence="5">Biotin synthesis protein BioH</fullName>
    </alternativeName>
    <alternativeName>
        <fullName evidence="5">Carboxylesterase BioH</fullName>
    </alternativeName>
</protein>
<keyword evidence="6" id="KW-0472">Membrane</keyword>
<comment type="subunit">
    <text evidence="5">Monomer.</text>
</comment>
<dbReference type="SUPFAM" id="SSF53474">
    <property type="entry name" value="alpha/beta-Hydrolases"/>
    <property type="match status" value="1"/>
</dbReference>
<reference evidence="8 9" key="1">
    <citation type="journal article" date="2012" name="J. Bacteriol.">
        <title>Genome Sequence of Pectin-Degrading Alishewanella agri, Isolated from Landfill Soil.</title>
        <authorList>
            <person name="Kim J."/>
            <person name="Jung J."/>
            <person name="Sung J.S."/>
            <person name="Chun J."/>
            <person name="Park W."/>
        </authorList>
    </citation>
    <scope>NUCLEOTIDE SEQUENCE [LARGE SCALE GENOMIC DNA]</scope>
    <source>
        <strain evidence="8 9">BL06</strain>
    </source>
</reference>
<keyword evidence="4 5" id="KW-0378">Hydrolase</keyword>
<dbReference type="AlphaFoldDB" id="I8U8L5"/>
<keyword evidence="6" id="KW-0812">Transmembrane</keyword>